<accession>A0ABD1YTL4</accession>
<keyword evidence="3" id="KW-0723">Serine/threonine-protein kinase</keyword>
<feature type="region of interest" description="Disordered" evidence="17">
    <location>
        <begin position="829"/>
        <end position="859"/>
    </location>
</feature>
<evidence type="ECO:0000256" key="3">
    <source>
        <dbReference type="ARBA" id="ARBA00022527"/>
    </source>
</evidence>
<keyword evidence="5" id="KW-0808">Transferase</keyword>
<dbReference type="PROSITE" id="PS50011">
    <property type="entry name" value="PROTEIN_KINASE_DOM"/>
    <property type="match status" value="1"/>
</dbReference>
<proteinExistence type="predicted"/>
<dbReference type="FunFam" id="1.10.510.10:FF:000240">
    <property type="entry name" value="Lectin-domain containing receptor kinase A4.3"/>
    <property type="match status" value="1"/>
</dbReference>
<dbReference type="GO" id="GO:0005524">
    <property type="term" value="F:ATP binding"/>
    <property type="evidence" value="ECO:0007669"/>
    <property type="project" value="UniProtKB-UniRule"/>
</dbReference>
<evidence type="ECO:0000256" key="18">
    <source>
        <dbReference type="SAM" id="Phobius"/>
    </source>
</evidence>
<feature type="chain" id="PRO_5044872410" description="Protein kinase domain-containing protein" evidence="19">
    <location>
        <begin position="26"/>
        <end position="859"/>
    </location>
</feature>
<evidence type="ECO:0000256" key="11">
    <source>
        <dbReference type="ARBA" id="ARBA00022840"/>
    </source>
</evidence>
<keyword evidence="12 18" id="KW-1133">Transmembrane helix</keyword>
<evidence type="ECO:0000256" key="2">
    <source>
        <dbReference type="ARBA" id="ARBA00022475"/>
    </source>
</evidence>
<evidence type="ECO:0000256" key="14">
    <source>
        <dbReference type="ARBA" id="ARBA00023170"/>
    </source>
</evidence>
<dbReference type="EMBL" id="JBHFFA010000003">
    <property type="protein sequence ID" value="KAL2634114.1"/>
    <property type="molecule type" value="Genomic_DNA"/>
</dbReference>
<evidence type="ECO:0000256" key="1">
    <source>
        <dbReference type="ARBA" id="ARBA00004251"/>
    </source>
</evidence>
<dbReference type="FunFam" id="3.80.10.10:FF:000129">
    <property type="entry name" value="Leucine-rich repeat receptor-like kinase"/>
    <property type="match status" value="1"/>
</dbReference>
<dbReference type="InterPro" id="IPR032675">
    <property type="entry name" value="LRR_dom_sf"/>
</dbReference>
<feature type="transmembrane region" description="Helical" evidence="18">
    <location>
        <begin position="444"/>
        <end position="465"/>
    </location>
</feature>
<sequence>MARSKSTDVLLLLLLLAVSISAVCSSPEEGKALVEMMNEWNVTFPTWIPGSDPCDSKGDWEYITCTNGRVTNLTLSRTGISGRLPKAIGELSALQTLVVLRNNLYGELPQELALCQDLTYLDISRNNWGINFPMVVTKLGKLEFLYAIQAALTGTLPKALYRMKTLKYLYLGNNTQLTGNLESFSQLTNLVNLTVWQMQWDKYELPDTLSLLTNLEYFNCHDCNLVGPLPPSWGNLRNLVDLQLRNNKLTGVIPESYKNMTRMYSFRVDSNVLLAPFPNWVFTSWPNLTYLYLSRNLLYGIPDNISYLEQNFDIANKMSIMRWECNYLRGPQPCRDNGTNICSEETVNKTQLPAGLTGLFEVAQFSFGQNCYDDIDPSYLQQVENCGDHLTIGACTDFQTNVLEKNICPPCPRNQESVRGTSVADGCRCRLQLKSESGFSSGTIVGIVVGVTVFFLVLVGFLIYYKRKEFKFLDIFTTKNSDRFDGDWEAPEGVHRFTVEELARITSDFHDSHIVGVGGFGKVYWGLLDDGHVVAIKRASPDGLEGHSEFRNEVTLLSRLHHRHLVKLEGFCDEKDFQLLVFEFMKGGNLSNHLYGDRKNEENMKIKEGWFTPLPWYKRVEIAYQVALGLEYLHSFAEPTVIHRDVKPSNILLDENMVAKLADFGISKAFGDASEETHLSTRPAGTAGYLDPEYFLRRQLTKASDVYAYGVVLLELITGQLAIDHKREDEYNLIEWAKKRFKTAGIISIIDPRISEDYSREAFTRMTNLALRCSAFSKSERPTMKEVLAELDPFISKTEKMSTNTAYTLSEEDLEFAKRNIYAKFSGDTEPTVSSVDTHLSASSSEAQTLAGTEDLGPR</sequence>
<dbReference type="GO" id="GO:0002229">
    <property type="term" value="P:defense response to oomycetes"/>
    <property type="evidence" value="ECO:0007669"/>
    <property type="project" value="UniProtKB-ARBA"/>
</dbReference>
<dbReference type="InterPro" id="IPR051824">
    <property type="entry name" value="LRR_Rcpt-Like_S/T_Kinase"/>
</dbReference>
<dbReference type="Gene3D" id="3.30.200.20">
    <property type="entry name" value="Phosphorylase Kinase, domain 1"/>
    <property type="match status" value="1"/>
</dbReference>
<evidence type="ECO:0000259" key="20">
    <source>
        <dbReference type="PROSITE" id="PS50011"/>
    </source>
</evidence>
<dbReference type="InterPro" id="IPR000719">
    <property type="entry name" value="Prot_kinase_dom"/>
</dbReference>
<evidence type="ECO:0000256" key="17">
    <source>
        <dbReference type="SAM" id="MobiDB-lite"/>
    </source>
</evidence>
<keyword evidence="9 16" id="KW-0547">Nucleotide-binding</keyword>
<feature type="compositionally biased region" description="Polar residues" evidence="17">
    <location>
        <begin position="829"/>
        <end position="851"/>
    </location>
</feature>
<dbReference type="Gene3D" id="3.80.10.10">
    <property type="entry name" value="Ribonuclease Inhibitor"/>
    <property type="match status" value="2"/>
</dbReference>
<evidence type="ECO:0000256" key="15">
    <source>
        <dbReference type="ARBA" id="ARBA00023180"/>
    </source>
</evidence>
<reference evidence="21 22" key="1">
    <citation type="submission" date="2024-09" db="EMBL/GenBank/DDBJ databases">
        <title>Chromosome-scale assembly of Riccia fluitans.</title>
        <authorList>
            <person name="Paukszto L."/>
            <person name="Sawicki J."/>
            <person name="Karawczyk K."/>
            <person name="Piernik-Szablinska J."/>
            <person name="Szczecinska M."/>
            <person name="Mazdziarz M."/>
        </authorList>
    </citation>
    <scope>NUCLEOTIDE SEQUENCE [LARGE SCALE GENOMIC DNA]</scope>
    <source>
        <strain evidence="21">Rf_01</strain>
        <tissue evidence="21">Aerial parts of the thallus</tissue>
    </source>
</reference>
<name>A0ABD1YTL4_9MARC</name>
<dbReference type="SUPFAM" id="SSF52058">
    <property type="entry name" value="L domain-like"/>
    <property type="match status" value="1"/>
</dbReference>
<dbReference type="SUPFAM" id="SSF56112">
    <property type="entry name" value="Protein kinase-like (PK-like)"/>
    <property type="match status" value="1"/>
</dbReference>
<evidence type="ECO:0000313" key="22">
    <source>
        <dbReference type="Proteomes" id="UP001605036"/>
    </source>
</evidence>
<keyword evidence="11 16" id="KW-0067">ATP-binding</keyword>
<keyword evidence="14" id="KW-0675">Receptor</keyword>
<evidence type="ECO:0000313" key="21">
    <source>
        <dbReference type="EMBL" id="KAL2634114.1"/>
    </source>
</evidence>
<evidence type="ECO:0000256" key="6">
    <source>
        <dbReference type="ARBA" id="ARBA00022692"/>
    </source>
</evidence>
<dbReference type="PANTHER" id="PTHR48006:SF51">
    <property type="entry name" value="PROTEIN KINASE DOMAIN-CONTAINING PROTEIN"/>
    <property type="match status" value="1"/>
</dbReference>
<keyword evidence="15" id="KW-0325">Glycoprotein</keyword>
<keyword evidence="4" id="KW-0433">Leucine-rich repeat</keyword>
<dbReference type="PROSITE" id="PS51450">
    <property type="entry name" value="LRR"/>
    <property type="match status" value="1"/>
</dbReference>
<dbReference type="SMART" id="SM00220">
    <property type="entry name" value="S_TKc"/>
    <property type="match status" value="1"/>
</dbReference>
<dbReference type="InterPro" id="IPR011009">
    <property type="entry name" value="Kinase-like_dom_sf"/>
</dbReference>
<keyword evidence="10" id="KW-0418">Kinase</keyword>
<evidence type="ECO:0000256" key="10">
    <source>
        <dbReference type="ARBA" id="ARBA00022777"/>
    </source>
</evidence>
<evidence type="ECO:0000256" key="5">
    <source>
        <dbReference type="ARBA" id="ARBA00022679"/>
    </source>
</evidence>
<dbReference type="InterPro" id="IPR055414">
    <property type="entry name" value="LRR_R13L4/SHOC2-like"/>
</dbReference>
<dbReference type="InterPro" id="IPR017441">
    <property type="entry name" value="Protein_kinase_ATP_BS"/>
</dbReference>
<comment type="subcellular location">
    <subcellularLocation>
        <location evidence="1">Cell membrane</location>
        <topology evidence="1">Single-pass type I membrane protein</topology>
    </subcellularLocation>
</comment>
<dbReference type="FunFam" id="3.30.200.20:FF:000039">
    <property type="entry name" value="receptor-like protein kinase FERONIA"/>
    <property type="match status" value="1"/>
</dbReference>
<keyword evidence="6 18" id="KW-0812">Transmembrane</keyword>
<dbReference type="Pfam" id="PF00069">
    <property type="entry name" value="Pkinase"/>
    <property type="match status" value="1"/>
</dbReference>
<keyword evidence="7 19" id="KW-0732">Signal</keyword>
<dbReference type="Gene3D" id="1.10.510.10">
    <property type="entry name" value="Transferase(Phosphotransferase) domain 1"/>
    <property type="match status" value="1"/>
</dbReference>
<dbReference type="PROSITE" id="PS00107">
    <property type="entry name" value="PROTEIN_KINASE_ATP"/>
    <property type="match status" value="1"/>
</dbReference>
<keyword evidence="2" id="KW-1003">Cell membrane</keyword>
<dbReference type="Proteomes" id="UP001605036">
    <property type="component" value="Unassembled WGS sequence"/>
</dbReference>
<feature type="signal peptide" evidence="19">
    <location>
        <begin position="1"/>
        <end position="25"/>
    </location>
</feature>
<dbReference type="CDD" id="cd14066">
    <property type="entry name" value="STKc_IRAK"/>
    <property type="match status" value="1"/>
</dbReference>
<dbReference type="PANTHER" id="PTHR48006">
    <property type="entry name" value="LEUCINE-RICH REPEAT-CONTAINING PROTEIN DDB_G0281931-RELATED"/>
    <property type="match status" value="1"/>
</dbReference>
<keyword evidence="13 18" id="KW-0472">Membrane</keyword>
<evidence type="ECO:0000256" key="12">
    <source>
        <dbReference type="ARBA" id="ARBA00022989"/>
    </source>
</evidence>
<dbReference type="PROSITE" id="PS00108">
    <property type="entry name" value="PROTEIN_KINASE_ST"/>
    <property type="match status" value="1"/>
</dbReference>
<dbReference type="InterPro" id="IPR008271">
    <property type="entry name" value="Ser/Thr_kinase_AS"/>
</dbReference>
<evidence type="ECO:0000256" key="8">
    <source>
        <dbReference type="ARBA" id="ARBA00022737"/>
    </source>
</evidence>
<evidence type="ECO:0000256" key="16">
    <source>
        <dbReference type="PROSITE-ProRule" id="PRU10141"/>
    </source>
</evidence>
<evidence type="ECO:0000256" key="7">
    <source>
        <dbReference type="ARBA" id="ARBA00022729"/>
    </source>
</evidence>
<feature type="binding site" evidence="16">
    <location>
        <position position="537"/>
    </location>
    <ligand>
        <name>ATP</name>
        <dbReference type="ChEBI" id="CHEBI:30616"/>
    </ligand>
</feature>
<keyword evidence="22" id="KW-1185">Reference proteome</keyword>
<feature type="domain" description="Protein kinase" evidence="20">
    <location>
        <begin position="509"/>
        <end position="795"/>
    </location>
</feature>
<evidence type="ECO:0000256" key="9">
    <source>
        <dbReference type="ARBA" id="ARBA00022741"/>
    </source>
</evidence>
<gene>
    <name evidence="21" type="ORF">R1flu_005593</name>
</gene>
<evidence type="ECO:0000256" key="4">
    <source>
        <dbReference type="ARBA" id="ARBA00022614"/>
    </source>
</evidence>
<dbReference type="GO" id="GO:0005886">
    <property type="term" value="C:plasma membrane"/>
    <property type="evidence" value="ECO:0007669"/>
    <property type="project" value="UniProtKB-SubCell"/>
</dbReference>
<comment type="caution">
    <text evidence="21">The sequence shown here is derived from an EMBL/GenBank/DDBJ whole genome shotgun (WGS) entry which is preliminary data.</text>
</comment>
<evidence type="ECO:0000256" key="19">
    <source>
        <dbReference type="SAM" id="SignalP"/>
    </source>
</evidence>
<dbReference type="GO" id="GO:0004674">
    <property type="term" value="F:protein serine/threonine kinase activity"/>
    <property type="evidence" value="ECO:0007669"/>
    <property type="project" value="UniProtKB-KW"/>
</dbReference>
<keyword evidence="8" id="KW-0677">Repeat</keyword>
<protein>
    <recommendedName>
        <fullName evidence="20">Protein kinase domain-containing protein</fullName>
    </recommendedName>
</protein>
<dbReference type="InterPro" id="IPR001611">
    <property type="entry name" value="Leu-rich_rpt"/>
</dbReference>
<dbReference type="Pfam" id="PF23598">
    <property type="entry name" value="LRR_14"/>
    <property type="match status" value="1"/>
</dbReference>
<dbReference type="AlphaFoldDB" id="A0ABD1YTL4"/>
<evidence type="ECO:0000256" key="13">
    <source>
        <dbReference type="ARBA" id="ARBA00023136"/>
    </source>
</evidence>
<organism evidence="21 22">
    <name type="scientific">Riccia fluitans</name>
    <dbReference type="NCBI Taxonomy" id="41844"/>
    <lineage>
        <taxon>Eukaryota</taxon>
        <taxon>Viridiplantae</taxon>
        <taxon>Streptophyta</taxon>
        <taxon>Embryophyta</taxon>
        <taxon>Marchantiophyta</taxon>
        <taxon>Marchantiopsida</taxon>
        <taxon>Marchantiidae</taxon>
        <taxon>Marchantiales</taxon>
        <taxon>Ricciaceae</taxon>
        <taxon>Riccia</taxon>
    </lineage>
</organism>